<dbReference type="Proteomes" id="UP001295684">
    <property type="component" value="Unassembled WGS sequence"/>
</dbReference>
<name>A0AAD2CWA2_EUPCR</name>
<sequence>MGEFKWSYVSVACPRLCPSSRVLSVLCGTPVEEKLMDFRMVEAQGEREIVIIRFLRYCG</sequence>
<protein>
    <submittedName>
        <fullName evidence="1">Uncharacterized protein</fullName>
    </submittedName>
</protein>
<proteinExistence type="predicted"/>
<organism evidence="1 2">
    <name type="scientific">Euplotes crassus</name>
    <dbReference type="NCBI Taxonomy" id="5936"/>
    <lineage>
        <taxon>Eukaryota</taxon>
        <taxon>Sar</taxon>
        <taxon>Alveolata</taxon>
        <taxon>Ciliophora</taxon>
        <taxon>Intramacronucleata</taxon>
        <taxon>Spirotrichea</taxon>
        <taxon>Hypotrichia</taxon>
        <taxon>Euplotida</taxon>
        <taxon>Euplotidae</taxon>
        <taxon>Moneuplotes</taxon>
    </lineage>
</organism>
<gene>
    <name evidence="1" type="ORF">ECRASSUSDP1_LOCUS14546</name>
</gene>
<dbReference type="EMBL" id="CAMPGE010014538">
    <property type="protein sequence ID" value="CAI2373206.1"/>
    <property type="molecule type" value="Genomic_DNA"/>
</dbReference>
<keyword evidence="2" id="KW-1185">Reference proteome</keyword>
<evidence type="ECO:0000313" key="2">
    <source>
        <dbReference type="Proteomes" id="UP001295684"/>
    </source>
</evidence>
<evidence type="ECO:0000313" key="1">
    <source>
        <dbReference type="EMBL" id="CAI2373206.1"/>
    </source>
</evidence>
<reference evidence="1" key="1">
    <citation type="submission" date="2023-07" db="EMBL/GenBank/DDBJ databases">
        <authorList>
            <consortium name="AG Swart"/>
            <person name="Singh M."/>
            <person name="Singh A."/>
            <person name="Seah K."/>
            <person name="Emmerich C."/>
        </authorList>
    </citation>
    <scope>NUCLEOTIDE SEQUENCE</scope>
    <source>
        <strain evidence="1">DP1</strain>
    </source>
</reference>
<comment type="caution">
    <text evidence="1">The sequence shown here is derived from an EMBL/GenBank/DDBJ whole genome shotgun (WGS) entry which is preliminary data.</text>
</comment>
<accession>A0AAD2CWA2</accession>
<dbReference type="AlphaFoldDB" id="A0AAD2CWA2"/>